<dbReference type="Proteomes" id="UP000467148">
    <property type="component" value="Chromosome"/>
</dbReference>
<evidence type="ECO:0000313" key="4">
    <source>
        <dbReference type="Proteomes" id="UP000467148"/>
    </source>
</evidence>
<evidence type="ECO:0000256" key="2">
    <source>
        <dbReference type="SAM" id="SignalP"/>
    </source>
</evidence>
<dbReference type="AlphaFoldDB" id="A0A7I7T8F5"/>
<evidence type="ECO:0008006" key="5">
    <source>
        <dbReference type="Google" id="ProtNLM"/>
    </source>
</evidence>
<organism evidence="3 4">
    <name type="scientific">Mycolicibacterium helvum</name>
    <dbReference type="NCBI Taxonomy" id="1534349"/>
    <lineage>
        <taxon>Bacteria</taxon>
        <taxon>Bacillati</taxon>
        <taxon>Actinomycetota</taxon>
        <taxon>Actinomycetes</taxon>
        <taxon>Mycobacteriales</taxon>
        <taxon>Mycobacteriaceae</taxon>
        <taxon>Mycolicibacterium</taxon>
    </lineage>
</organism>
<sequence length="208" mass="20544">MKIAPTKTVGLVAAALLVGAAAVGCGSDDKGSSSSSSAASSSASSSSSAASETSSAAATAAPAGDYSNLLLKASDIDPSFVASPPETPPAGITGIGQTMSNAAQNQTITFQIMIETDPAAAVKRLDDAKSAVSKDVDGAPQPADVGDGGFIATGKSPDGSKAITEVYFTQGKAVTSVEFSSAPNDPVQNETALAIAKMQDTQIKNNLT</sequence>
<gene>
    <name evidence="3" type="ORF">MHEL_28180</name>
</gene>
<feature type="compositionally biased region" description="Low complexity" evidence="1">
    <location>
        <begin position="32"/>
        <end position="58"/>
    </location>
</feature>
<feature type="region of interest" description="Disordered" evidence="1">
    <location>
        <begin position="133"/>
        <end position="156"/>
    </location>
</feature>
<dbReference type="KEGG" id="mhev:MHEL_28180"/>
<name>A0A7I7T8F5_9MYCO</name>
<keyword evidence="4" id="KW-1185">Reference proteome</keyword>
<accession>A0A7I7T8F5</accession>
<feature type="region of interest" description="Disordered" evidence="1">
    <location>
        <begin position="25"/>
        <end position="58"/>
    </location>
</feature>
<dbReference type="EMBL" id="AP022596">
    <property type="protein sequence ID" value="BBY64575.1"/>
    <property type="molecule type" value="Genomic_DNA"/>
</dbReference>
<evidence type="ECO:0000256" key="1">
    <source>
        <dbReference type="SAM" id="MobiDB-lite"/>
    </source>
</evidence>
<proteinExistence type="predicted"/>
<dbReference type="PROSITE" id="PS51257">
    <property type="entry name" value="PROKAR_LIPOPROTEIN"/>
    <property type="match status" value="1"/>
</dbReference>
<dbReference type="RefSeq" id="WP_163748391.1">
    <property type="nucleotide sequence ID" value="NZ_AP022596.1"/>
</dbReference>
<evidence type="ECO:0000313" key="3">
    <source>
        <dbReference type="EMBL" id="BBY64575.1"/>
    </source>
</evidence>
<feature type="chain" id="PRO_5039610535" description="Lipoprotein LpqN" evidence="2">
    <location>
        <begin position="21"/>
        <end position="208"/>
    </location>
</feature>
<reference evidence="3 4" key="1">
    <citation type="journal article" date="2019" name="Emerg. Microbes Infect.">
        <title>Comprehensive subspecies identification of 175 nontuberculous mycobacteria species based on 7547 genomic profiles.</title>
        <authorList>
            <person name="Matsumoto Y."/>
            <person name="Kinjo T."/>
            <person name="Motooka D."/>
            <person name="Nabeya D."/>
            <person name="Jung N."/>
            <person name="Uechi K."/>
            <person name="Horii T."/>
            <person name="Iida T."/>
            <person name="Fujita J."/>
            <person name="Nakamura S."/>
        </authorList>
    </citation>
    <scope>NUCLEOTIDE SEQUENCE [LARGE SCALE GENOMIC DNA]</scope>
    <source>
        <strain evidence="3 4">JCM 30396</strain>
    </source>
</reference>
<feature type="signal peptide" evidence="2">
    <location>
        <begin position="1"/>
        <end position="20"/>
    </location>
</feature>
<protein>
    <recommendedName>
        <fullName evidence="5">Lipoprotein LpqN</fullName>
    </recommendedName>
</protein>
<keyword evidence="2" id="KW-0732">Signal</keyword>